<dbReference type="EMBL" id="JARKIB010000209">
    <property type="protein sequence ID" value="KAJ7723650.1"/>
    <property type="molecule type" value="Genomic_DNA"/>
</dbReference>
<evidence type="ECO:0000313" key="2">
    <source>
        <dbReference type="Proteomes" id="UP001215598"/>
    </source>
</evidence>
<reference evidence="1" key="1">
    <citation type="submission" date="2023-03" db="EMBL/GenBank/DDBJ databases">
        <title>Massive genome expansion in bonnet fungi (Mycena s.s.) driven by repeated elements and novel gene families across ecological guilds.</title>
        <authorList>
            <consortium name="Lawrence Berkeley National Laboratory"/>
            <person name="Harder C.B."/>
            <person name="Miyauchi S."/>
            <person name="Viragh M."/>
            <person name="Kuo A."/>
            <person name="Thoen E."/>
            <person name="Andreopoulos B."/>
            <person name="Lu D."/>
            <person name="Skrede I."/>
            <person name="Drula E."/>
            <person name="Henrissat B."/>
            <person name="Morin E."/>
            <person name="Kohler A."/>
            <person name="Barry K."/>
            <person name="LaButti K."/>
            <person name="Morin E."/>
            <person name="Salamov A."/>
            <person name="Lipzen A."/>
            <person name="Mereny Z."/>
            <person name="Hegedus B."/>
            <person name="Baldrian P."/>
            <person name="Stursova M."/>
            <person name="Weitz H."/>
            <person name="Taylor A."/>
            <person name="Grigoriev I.V."/>
            <person name="Nagy L.G."/>
            <person name="Martin F."/>
            <person name="Kauserud H."/>
        </authorList>
    </citation>
    <scope>NUCLEOTIDE SEQUENCE</scope>
    <source>
        <strain evidence="1">CBHHK182m</strain>
    </source>
</reference>
<dbReference type="InterPro" id="IPR032675">
    <property type="entry name" value="LRR_dom_sf"/>
</dbReference>
<proteinExistence type="predicted"/>
<dbReference type="AlphaFoldDB" id="A0AAD7MM89"/>
<gene>
    <name evidence="1" type="ORF">B0H16DRAFT_1698896</name>
</gene>
<protein>
    <recommendedName>
        <fullName evidence="3">F-box domain-containing protein</fullName>
    </recommendedName>
</protein>
<sequence length="1167" mass="131168">MPPQLPQELIEAIVEEVPTESLAACSLTATAFVTCSQRRLFRWMSLSNIPAYERAARLLASSPHLGPYFRYLALNLKDVPSDYGHLKSILAGLPEIEFFTISGDYAKRNQIGENPSLVDFLSLPTLRCFALDRLTDVPATLLARAFSLFDEVLLSLITIDNDEDLDSDSSSSPAELWNVGISNDPDEAILAFLLEPKRIQSLHHLQQISVLFPPVRDAHQLRFEELLVACSEDLYHLELELEAPPTYIPTLPALTHRELWLDVELTKTPAELHSIITATVAATPHLEILTLEFLDRPETPHRPNRQRWTNIRPEVWSDLDSAFMDMQDLYQVGFLLRWFPHEPERFAAFTSFIQANLPRSFDAELIWFSYQLPQELINAIVDEVSDSSLIACSLTSIVFVAPSQRRLFRQMALTDVPTYERAARLLVFSPHLGRHVRSLAVHITGVPRDFSLLKNILGYLLDVERVAIIGDSMTVNQISENPCLINLLSRPTVKCFVFEHLNGVPAALISRALSACEQVLLSYLSIAQDELVSEVYAYPGILRNFGIAGDAFRKLLSFALDPMRIGSLGQLKRLSVIFPPISNTLIPRFINLIASCARTLEYLELELDLPLHNLPALPVLKHLVIWTDAKLTQTPDILHSIVIELIAHMPNIEVITIALLARPHRSYRAQRWTDRNPAKWLDLDSVFANSPMPNLQQVEVSLRWFRAQGERLGGQWFTPVFCGESTLIETLLKSWVKINLKIVSFLHFELAPKFPRALVSPVTAHLSRTATVGSSAINLFVTRTTMSHLPPELIEAILEEVPESSLSACSLTATSFVVASQRCLFRRMTLSDLPAYERVVRLLDASPHLAQYVRALILGIGDIPKESALLKSIIIPLTKLERLSIYGGRKVPLPQNTWLIDVLQRTNIKYLALEDLGGVSSSLIAQAFSSCDGVLLSDIDLSDNSSDGFPAHGLGAITQFDVLRDSSHDILSFVLDPKRLGSLHRLRRLSLTVHGLYRSLRVPDPTELLVACSLTLEHLTIRFSAPPGQLPTLPALRILEIRLHSSLIKNASVLSAISDSIRSSPHLEVLILLLEEHHRRVDPWLERGLLAWAALDSAFIDPDNTHLREIHFCLRPAQAKKFTKFVTFIQANFPRTFEAGMMKASHRAADKHPIDRLRRYTMEGYYL</sequence>
<evidence type="ECO:0000313" key="1">
    <source>
        <dbReference type="EMBL" id="KAJ7723650.1"/>
    </source>
</evidence>
<dbReference type="Proteomes" id="UP001215598">
    <property type="component" value="Unassembled WGS sequence"/>
</dbReference>
<dbReference type="Gene3D" id="3.80.10.10">
    <property type="entry name" value="Ribonuclease Inhibitor"/>
    <property type="match status" value="1"/>
</dbReference>
<evidence type="ECO:0008006" key="3">
    <source>
        <dbReference type="Google" id="ProtNLM"/>
    </source>
</evidence>
<name>A0AAD7MM89_9AGAR</name>
<keyword evidence="2" id="KW-1185">Reference proteome</keyword>
<organism evidence="1 2">
    <name type="scientific">Mycena metata</name>
    <dbReference type="NCBI Taxonomy" id="1033252"/>
    <lineage>
        <taxon>Eukaryota</taxon>
        <taxon>Fungi</taxon>
        <taxon>Dikarya</taxon>
        <taxon>Basidiomycota</taxon>
        <taxon>Agaricomycotina</taxon>
        <taxon>Agaricomycetes</taxon>
        <taxon>Agaricomycetidae</taxon>
        <taxon>Agaricales</taxon>
        <taxon>Marasmiineae</taxon>
        <taxon>Mycenaceae</taxon>
        <taxon>Mycena</taxon>
    </lineage>
</organism>
<comment type="caution">
    <text evidence="1">The sequence shown here is derived from an EMBL/GenBank/DDBJ whole genome shotgun (WGS) entry which is preliminary data.</text>
</comment>
<accession>A0AAD7MM89</accession>